<dbReference type="KEGG" id="pcor:KS4_19190"/>
<dbReference type="Proteomes" id="UP000317369">
    <property type="component" value="Chromosome"/>
</dbReference>
<keyword evidence="2" id="KW-1185">Reference proteome</keyword>
<sequence length="241" mass="28009">MYGINMNKQSEHFELLLKKYIQSDYDDDNVAYEILNLFLRGLSKQHLKDMFKQEGKLGELAVFVASELGSTATELDAYLVKYLSHSKSRVRFDAIDALMTKFTIRTSPQFVIRVLEKLCDDNEYVRKRAMDYLCVVPNEIIRQTYTYLLNKSSEDTAQKHLDGLRLVVEHSKEMGSHKLWEQCVSSNVLLSKYAAACMVRHYGNTVFEFEEYDLGLLNSDLQLFIQKIYKELSVYPLDLPI</sequence>
<dbReference type="SUPFAM" id="SSF48371">
    <property type="entry name" value="ARM repeat"/>
    <property type="match status" value="1"/>
</dbReference>
<evidence type="ECO:0008006" key="3">
    <source>
        <dbReference type="Google" id="ProtNLM"/>
    </source>
</evidence>
<reference evidence="1 2" key="1">
    <citation type="submission" date="2019-02" db="EMBL/GenBank/DDBJ databases">
        <title>Deep-cultivation of Planctomycetes and their phenomic and genomic characterization uncovers novel biology.</title>
        <authorList>
            <person name="Wiegand S."/>
            <person name="Jogler M."/>
            <person name="Boedeker C."/>
            <person name="Pinto D."/>
            <person name="Vollmers J."/>
            <person name="Rivas-Marin E."/>
            <person name="Kohn T."/>
            <person name="Peeters S.H."/>
            <person name="Heuer A."/>
            <person name="Rast P."/>
            <person name="Oberbeckmann S."/>
            <person name="Bunk B."/>
            <person name="Jeske O."/>
            <person name="Meyerdierks A."/>
            <person name="Storesund J.E."/>
            <person name="Kallscheuer N."/>
            <person name="Luecker S."/>
            <person name="Lage O.M."/>
            <person name="Pohl T."/>
            <person name="Merkel B.J."/>
            <person name="Hornburger P."/>
            <person name="Mueller R.-W."/>
            <person name="Bruemmer F."/>
            <person name="Labrenz M."/>
            <person name="Spormann A.M."/>
            <person name="Op den Camp H."/>
            <person name="Overmann J."/>
            <person name="Amann R."/>
            <person name="Jetten M.S.M."/>
            <person name="Mascher T."/>
            <person name="Medema M.H."/>
            <person name="Devos D.P."/>
            <person name="Kaster A.-K."/>
            <person name="Ovreas L."/>
            <person name="Rohde M."/>
            <person name="Galperin M.Y."/>
            <person name="Jogler C."/>
        </authorList>
    </citation>
    <scope>NUCLEOTIDE SEQUENCE [LARGE SCALE GENOMIC DNA]</scope>
    <source>
        <strain evidence="1 2">KS4</strain>
    </source>
</reference>
<gene>
    <name evidence="1" type="ORF">KS4_19190</name>
</gene>
<organism evidence="1 2">
    <name type="scientific">Poriferisphaera corsica</name>
    <dbReference type="NCBI Taxonomy" id="2528020"/>
    <lineage>
        <taxon>Bacteria</taxon>
        <taxon>Pseudomonadati</taxon>
        <taxon>Planctomycetota</taxon>
        <taxon>Phycisphaerae</taxon>
        <taxon>Phycisphaerales</taxon>
        <taxon>Phycisphaeraceae</taxon>
        <taxon>Poriferisphaera</taxon>
    </lineage>
</organism>
<dbReference type="EMBL" id="CP036425">
    <property type="protein sequence ID" value="QDU33860.1"/>
    <property type="molecule type" value="Genomic_DNA"/>
</dbReference>
<proteinExistence type="predicted"/>
<accession>A0A517YUE9</accession>
<protein>
    <recommendedName>
        <fullName evidence="3">HEAT repeat domain-containing protein</fullName>
    </recommendedName>
</protein>
<dbReference type="AlphaFoldDB" id="A0A517YUE9"/>
<name>A0A517YUE9_9BACT</name>
<evidence type="ECO:0000313" key="2">
    <source>
        <dbReference type="Proteomes" id="UP000317369"/>
    </source>
</evidence>
<dbReference type="InterPro" id="IPR016024">
    <property type="entry name" value="ARM-type_fold"/>
</dbReference>
<evidence type="ECO:0000313" key="1">
    <source>
        <dbReference type="EMBL" id="QDU33860.1"/>
    </source>
</evidence>